<evidence type="ECO:0000256" key="14">
    <source>
        <dbReference type="ARBA" id="ARBA00048843"/>
    </source>
</evidence>
<evidence type="ECO:0000256" key="4">
    <source>
        <dbReference type="ARBA" id="ARBA00022832"/>
    </source>
</evidence>
<dbReference type="InterPro" id="IPR051034">
    <property type="entry name" value="Mito_Enoyl-ACP_Reductase"/>
</dbReference>
<dbReference type="GO" id="GO:0141148">
    <property type="term" value="F:enoyl-[acyl-carrier-protein] reductase (NADPH) activity"/>
    <property type="evidence" value="ECO:0007669"/>
    <property type="project" value="UniProtKB-EC"/>
</dbReference>
<dbReference type="InterPro" id="IPR011032">
    <property type="entry name" value="GroES-like_sf"/>
</dbReference>
<name>A0A6M2DJZ0_XENCH</name>
<dbReference type="GO" id="GO:0005739">
    <property type="term" value="C:mitochondrion"/>
    <property type="evidence" value="ECO:0007669"/>
    <property type="project" value="UniProtKB-SubCell"/>
</dbReference>
<feature type="domain" description="Enoyl reductase (ER)" evidence="15">
    <location>
        <begin position="14"/>
        <end position="334"/>
    </location>
</feature>
<keyword evidence="3" id="KW-0444">Lipid biosynthesis</keyword>
<dbReference type="AlphaFoldDB" id="A0A6M2DJZ0"/>
<evidence type="ECO:0000313" key="16">
    <source>
        <dbReference type="EMBL" id="NOV46234.1"/>
    </source>
</evidence>
<dbReference type="EC" id="1.3.1.104" evidence="11"/>
<dbReference type="SUPFAM" id="SSF50129">
    <property type="entry name" value="GroES-like"/>
    <property type="match status" value="1"/>
</dbReference>
<evidence type="ECO:0000256" key="6">
    <source>
        <dbReference type="ARBA" id="ARBA00022946"/>
    </source>
</evidence>
<dbReference type="InterPro" id="IPR013149">
    <property type="entry name" value="ADH-like_C"/>
</dbReference>
<evidence type="ECO:0000256" key="9">
    <source>
        <dbReference type="ARBA" id="ARBA00023128"/>
    </source>
</evidence>
<dbReference type="Gene3D" id="3.40.50.720">
    <property type="entry name" value="NAD(P)-binding Rossmann-like Domain"/>
    <property type="match status" value="1"/>
</dbReference>
<reference evidence="16" key="1">
    <citation type="submission" date="2020-03" db="EMBL/GenBank/DDBJ databases">
        <title>Transcriptomic Profiling of the Digestive Tract of the Rat Flea, Xenopsylla cheopis, Following Blood Feeding and Infection with Yersinia pestis.</title>
        <authorList>
            <person name="Bland D.M."/>
            <person name="Martens C.A."/>
            <person name="Virtaneva K."/>
            <person name="Kanakabandi K."/>
            <person name="Long D."/>
            <person name="Rosenke R."/>
            <person name="Saturday G.A."/>
            <person name="Hoyt F.H."/>
            <person name="Bruno D.P."/>
            <person name="Ribeiro J.M.C."/>
            <person name="Hinnebusch J."/>
        </authorList>
    </citation>
    <scope>NUCLEOTIDE SEQUENCE</scope>
</reference>
<dbReference type="Pfam" id="PF08240">
    <property type="entry name" value="ADH_N"/>
    <property type="match status" value="1"/>
</dbReference>
<organism evidence="16">
    <name type="scientific">Xenopsylla cheopis</name>
    <name type="common">Oriental rat flea</name>
    <name type="synonym">Pulex cheopis</name>
    <dbReference type="NCBI Taxonomy" id="163159"/>
    <lineage>
        <taxon>Eukaryota</taxon>
        <taxon>Metazoa</taxon>
        <taxon>Ecdysozoa</taxon>
        <taxon>Arthropoda</taxon>
        <taxon>Hexapoda</taxon>
        <taxon>Insecta</taxon>
        <taxon>Pterygota</taxon>
        <taxon>Neoptera</taxon>
        <taxon>Endopterygota</taxon>
        <taxon>Siphonaptera</taxon>
        <taxon>Pulicidae</taxon>
        <taxon>Xenopsyllinae</taxon>
        <taxon>Xenopsylla</taxon>
    </lineage>
</organism>
<dbReference type="Pfam" id="PF00107">
    <property type="entry name" value="ADH_zinc_N"/>
    <property type="match status" value="1"/>
</dbReference>
<dbReference type="PANTHER" id="PTHR43981:SF2">
    <property type="entry name" value="ENOYL-[ACYL-CARRIER-PROTEIN] REDUCTASE, MITOCHONDRIAL"/>
    <property type="match status" value="1"/>
</dbReference>
<protein>
    <recommendedName>
        <fullName evidence="12">Enoyl-[acyl-carrier-protein] reductase, mitochondrial</fullName>
        <ecNumber evidence="11">1.3.1.104</ecNumber>
    </recommendedName>
    <alternativeName>
        <fullName evidence="13">2-enoyl thioester reductase</fullName>
    </alternativeName>
</protein>
<dbReference type="FunFam" id="3.40.50.720:FF:000112">
    <property type="entry name" value="Enoyl-[acyl-carrier-protein] reductase 1, mitochondrial"/>
    <property type="match status" value="1"/>
</dbReference>
<evidence type="ECO:0000256" key="11">
    <source>
        <dbReference type="ARBA" id="ARBA00038963"/>
    </source>
</evidence>
<keyword evidence="5" id="KW-0521">NADP</keyword>
<keyword evidence="7" id="KW-0560">Oxidoreductase</keyword>
<evidence type="ECO:0000256" key="1">
    <source>
        <dbReference type="ARBA" id="ARBA00004173"/>
    </source>
</evidence>
<dbReference type="Gene3D" id="3.90.180.10">
    <property type="entry name" value="Medium-chain alcohol dehydrogenases, catalytic domain"/>
    <property type="match status" value="1"/>
</dbReference>
<dbReference type="SUPFAM" id="SSF51735">
    <property type="entry name" value="NAD(P)-binding Rossmann-fold domains"/>
    <property type="match status" value="1"/>
</dbReference>
<evidence type="ECO:0000256" key="10">
    <source>
        <dbReference type="ARBA" id="ARBA00023160"/>
    </source>
</evidence>
<sequence>MSLMSNRLEYLEHGDPVKVVAQKSIPLQEPKDGEVLVEMIAAPVNPADINTIQGKYPVRPPLPSVPGNEGVAKVLRIGTNVKSVKEGDRVVPLSSGLGTWQSHAVYRADQLLQIPSDLGVVEAATLTVNPCTAYRMLRDFKDLKAGDCVIQNGANSACGQNVIQLCKIWGIQNVAIVRDRPEIDQLKEFLTKMGATLVLTEQELRVTTMFKEKKLPRPTLALNCVGGKIALEMVRHLEHGAVMVTYGGMSREPVTIPTSALIFKDLAVKGFWMTHWSKTNNDSPQKIAMFNEIIDYMRSGKLGGPAYKMVPFQNYTEALMNTMTIQGFTGKKYLLDFTS</sequence>
<dbReference type="CDD" id="cd08290">
    <property type="entry name" value="ETR"/>
    <property type="match status" value="1"/>
</dbReference>
<keyword evidence="4" id="KW-0276">Fatty acid metabolism</keyword>
<dbReference type="GO" id="GO:0006633">
    <property type="term" value="P:fatty acid biosynthetic process"/>
    <property type="evidence" value="ECO:0007669"/>
    <property type="project" value="UniProtKB-KW"/>
</dbReference>
<proteinExistence type="inferred from homology"/>
<dbReference type="InterPro" id="IPR020843">
    <property type="entry name" value="ER"/>
</dbReference>
<comment type="subcellular location">
    <subcellularLocation>
        <location evidence="1">Mitochondrion</location>
    </subcellularLocation>
</comment>
<keyword evidence="16" id="KW-0675">Receptor</keyword>
<keyword evidence="10" id="KW-0275">Fatty acid biosynthesis</keyword>
<comment type="similarity">
    <text evidence="2">Belongs to the zinc-containing alcohol dehydrogenase family. Quinone oxidoreductase subfamily.</text>
</comment>
<dbReference type="EMBL" id="GIIL01002508">
    <property type="protein sequence ID" value="NOV46234.1"/>
    <property type="molecule type" value="Transcribed_RNA"/>
</dbReference>
<evidence type="ECO:0000259" key="15">
    <source>
        <dbReference type="SMART" id="SM00829"/>
    </source>
</evidence>
<dbReference type="FunFam" id="3.90.180.10:FF:000010">
    <property type="entry name" value="Enoyl-[acyl-carrier-protein] reductase, mitochondrial"/>
    <property type="match status" value="1"/>
</dbReference>
<evidence type="ECO:0000256" key="5">
    <source>
        <dbReference type="ARBA" id="ARBA00022857"/>
    </source>
</evidence>
<evidence type="ECO:0000256" key="13">
    <source>
        <dbReference type="ARBA" id="ARBA00042123"/>
    </source>
</evidence>
<accession>A0A6M2DJZ0</accession>
<dbReference type="InterPro" id="IPR036291">
    <property type="entry name" value="NAD(P)-bd_dom_sf"/>
</dbReference>
<evidence type="ECO:0000256" key="2">
    <source>
        <dbReference type="ARBA" id="ARBA00010371"/>
    </source>
</evidence>
<evidence type="ECO:0000256" key="8">
    <source>
        <dbReference type="ARBA" id="ARBA00023098"/>
    </source>
</evidence>
<dbReference type="InterPro" id="IPR013154">
    <property type="entry name" value="ADH-like_N"/>
</dbReference>
<dbReference type="PANTHER" id="PTHR43981">
    <property type="entry name" value="ENOYL-[ACYL-CARRIER-PROTEIN] REDUCTASE, MITOCHONDRIAL"/>
    <property type="match status" value="1"/>
</dbReference>
<dbReference type="SMART" id="SM00829">
    <property type="entry name" value="PKS_ER"/>
    <property type="match status" value="1"/>
</dbReference>
<keyword evidence="6" id="KW-0809">Transit peptide</keyword>
<evidence type="ECO:0000256" key="3">
    <source>
        <dbReference type="ARBA" id="ARBA00022516"/>
    </source>
</evidence>
<evidence type="ECO:0000256" key="12">
    <source>
        <dbReference type="ARBA" id="ARBA00041058"/>
    </source>
</evidence>
<keyword evidence="9" id="KW-0496">Mitochondrion</keyword>
<comment type="catalytic activity">
    <reaction evidence="14">
        <text>a 2,3-saturated acyl-[ACP] + NADP(+) = a (2E)-enoyl-[ACP] + NADPH + H(+)</text>
        <dbReference type="Rhea" id="RHEA:22564"/>
        <dbReference type="Rhea" id="RHEA-COMP:9925"/>
        <dbReference type="Rhea" id="RHEA-COMP:9926"/>
        <dbReference type="ChEBI" id="CHEBI:15378"/>
        <dbReference type="ChEBI" id="CHEBI:57783"/>
        <dbReference type="ChEBI" id="CHEBI:58349"/>
        <dbReference type="ChEBI" id="CHEBI:78784"/>
        <dbReference type="ChEBI" id="CHEBI:78785"/>
        <dbReference type="EC" id="1.3.1.104"/>
    </reaction>
</comment>
<keyword evidence="8" id="KW-0443">Lipid metabolism</keyword>
<evidence type="ECO:0000256" key="7">
    <source>
        <dbReference type="ARBA" id="ARBA00023002"/>
    </source>
</evidence>